<protein>
    <recommendedName>
        <fullName evidence="2">non-specific serine/threonine protein kinase</fullName>
        <ecNumber evidence="2">2.7.11.1</ecNumber>
    </recommendedName>
</protein>
<reference evidence="12 13" key="1">
    <citation type="submission" date="2019-01" db="EMBL/GenBank/DDBJ databases">
        <title>Genome sequencing of the rare red list fungi Fomitopsis rosea.</title>
        <authorList>
            <person name="Buettner E."/>
            <person name="Kellner H."/>
        </authorList>
    </citation>
    <scope>NUCLEOTIDE SEQUENCE [LARGE SCALE GENOMIC DNA]</scope>
    <source>
        <strain evidence="12 13">DSM 105464</strain>
    </source>
</reference>
<dbReference type="GO" id="GO:0005634">
    <property type="term" value="C:nucleus"/>
    <property type="evidence" value="ECO:0007669"/>
    <property type="project" value="TreeGrafter"/>
</dbReference>
<dbReference type="GO" id="GO:0000408">
    <property type="term" value="C:EKC/KEOPS complex"/>
    <property type="evidence" value="ECO:0007669"/>
    <property type="project" value="TreeGrafter"/>
</dbReference>
<dbReference type="PROSITE" id="PS00109">
    <property type="entry name" value="PROTEIN_KINASE_TYR"/>
    <property type="match status" value="1"/>
</dbReference>
<dbReference type="PANTHER" id="PTHR12209">
    <property type="entry name" value="NON-SPECIFIC SERINE/THREONINE PROTEIN KINASE"/>
    <property type="match status" value="1"/>
</dbReference>
<evidence type="ECO:0000313" key="12">
    <source>
        <dbReference type="EMBL" id="TFY53734.1"/>
    </source>
</evidence>
<dbReference type="InterPro" id="IPR059179">
    <property type="entry name" value="MLKL-like_MCAfunc"/>
</dbReference>
<keyword evidence="6" id="KW-0418">Kinase</keyword>
<dbReference type="PANTHER" id="PTHR12209:SF0">
    <property type="entry name" value="EKC_KEOPS COMPLEX SUBUNIT TP53RK"/>
    <property type="match status" value="1"/>
</dbReference>
<dbReference type="InterPro" id="IPR000719">
    <property type="entry name" value="Prot_kinase_dom"/>
</dbReference>
<dbReference type="Proteomes" id="UP000298390">
    <property type="component" value="Unassembled WGS sequence"/>
</dbReference>
<dbReference type="Pfam" id="PF07714">
    <property type="entry name" value="PK_Tyr_Ser-Thr"/>
    <property type="match status" value="1"/>
</dbReference>
<evidence type="ECO:0000256" key="9">
    <source>
        <dbReference type="ARBA" id="ARBA00048679"/>
    </source>
</evidence>
<comment type="catalytic activity">
    <reaction evidence="8">
        <text>L-threonyl-[protein] + ATP = O-phospho-L-threonyl-[protein] + ADP + H(+)</text>
        <dbReference type="Rhea" id="RHEA:46608"/>
        <dbReference type="Rhea" id="RHEA-COMP:11060"/>
        <dbReference type="Rhea" id="RHEA-COMP:11605"/>
        <dbReference type="ChEBI" id="CHEBI:15378"/>
        <dbReference type="ChEBI" id="CHEBI:30013"/>
        <dbReference type="ChEBI" id="CHEBI:30616"/>
        <dbReference type="ChEBI" id="CHEBI:61977"/>
        <dbReference type="ChEBI" id="CHEBI:456216"/>
        <dbReference type="EC" id="2.7.11.1"/>
    </reaction>
</comment>
<dbReference type="GO" id="GO:0005829">
    <property type="term" value="C:cytosol"/>
    <property type="evidence" value="ECO:0007669"/>
    <property type="project" value="TreeGrafter"/>
</dbReference>
<evidence type="ECO:0000256" key="8">
    <source>
        <dbReference type="ARBA" id="ARBA00047899"/>
    </source>
</evidence>
<dbReference type="GO" id="GO:0004674">
    <property type="term" value="F:protein serine/threonine kinase activity"/>
    <property type="evidence" value="ECO:0007669"/>
    <property type="project" value="UniProtKB-EC"/>
</dbReference>
<dbReference type="AlphaFoldDB" id="A0A4Y9XTY6"/>
<comment type="caution">
    <text evidence="12">The sequence shown here is derived from an EMBL/GenBank/DDBJ whole genome shotgun (WGS) entry which is preliminary data.</text>
</comment>
<gene>
    <name evidence="12" type="ORF">EVJ58_g9287</name>
</gene>
<evidence type="ECO:0000313" key="13">
    <source>
        <dbReference type="Proteomes" id="UP000298390"/>
    </source>
</evidence>
<dbReference type="InterPro" id="IPR011009">
    <property type="entry name" value="Kinase-like_dom_sf"/>
</dbReference>
<dbReference type="GO" id="GO:0007166">
    <property type="term" value="P:cell surface receptor signaling pathway"/>
    <property type="evidence" value="ECO:0007669"/>
    <property type="project" value="InterPro"/>
</dbReference>
<dbReference type="EMBL" id="SEKV01000783">
    <property type="protein sequence ID" value="TFY53734.1"/>
    <property type="molecule type" value="Genomic_DNA"/>
</dbReference>
<dbReference type="GO" id="GO:0008033">
    <property type="term" value="P:tRNA processing"/>
    <property type="evidence" value="ECO:0007669"/>
    <property type="project" value="UniProtKB-KW"/>
</dbReference>
<dbReference type="STRING" id="34475.A0A4Y9XTY6"/>
<feature type="domain" description="Protein kinase" evidence="11">
    <location>
        <begin position="540"/>
        <end position="800"/>
    </location>
</feature>
<evidence type="ECO:0000256" key="3">
    <source>
        <dbReference type="ARBA" id="ARBA00022679"/>
    </source>
</evidence>
<proteinExistence type="inferred from homology"/>
<keyword evidence="5" id="KW-0547">Nucleotide-binding</keyword>
<evidence type="ECO:0000256" key="4">
    <source>
        <dbReference type="ARBA" id="ARBA00022694"/>
    </source>
</evidence>
<name>A0A4Y9XTY6_9APHY</name>
<keyword evidence="3" id="KW-0808">Transferase</keyword>
<dbReference type="PROSITE" id="PS50011">
    <property type="entry name" value="PROTEIN_KINASE_DOM"/>
    <property type="match status" value="1"/>
</dbReference>
<dbReference type="Gene3D" id="1.10.510.10">
    <property type="entry name" value="Transferase(Phosphotransferase) domain 1"/>
    <property type="match status" value="2"/>
</dbReference>
<evidence type="ECO:0000256" key="6">
    <source>
        <dbReference type="ARBA" id="ARBA00022777"/>
    </source>
</evidence>
<evidence type="ECO:0000256" key="5">
    <source>
        <dbReference type="ARBA" id="ARBA00022741"/>
    </source>
</evidence>
<keyword evidence="7" id="KW-0067">ATP-binding</keyword>
<dbReference type="Gene3D" id="1.20.930.20">
    <property type="entry name" value="Adaptor protein Cbl, N-terminal domain"/>
    <property type="match status" value="1"/>
</dbReference>
<dbReference type="EC" id="2.7.11.1" evidence="2"/>
<comment type="catalytic activity">
    <reaction evidence="9">
        <text>L-seryl-[protein] + ATP = O-phospho-L-seryl-[protein] + ADP + H(+)</text>
        <dbReference type="Rhea" id="RHEA:17989"/>
        <dbReference type="Rhea" id="RHEA-COMP:9863"/>
        <dbReference type="Rhea" id="RHEA-COMP:11604"/>
        <dbReference type="ChEBI" id="CHEBI:15378"/>
        <dbReference type="ChEBI" id="CHEBI:29999"/>
        <dbReference type="ChEBI" id="CHEBI:30616"/>
        <dbReference type="ChEBI" id="CHEBI:83421"/>
        <dbReference type="ChEBI" id="CHEBI:456216"/>
        <dbReference type="EC" id="2.7.11.1"/>
    </reaction>
</comment>
<evidence type="ECO:0000256" key="10">
    <source>
        <dbReference type="SAM" id="MobiDB-lite"/>
    </source>
</evidence>
<dbReference type="GO" id="GO:0070525">
    <property type="term" value="P:tRNA threonylcarbamoyladenosine metabolic process"/>
    <property type="evidence" value="ECO:0007669"/>
    <property type="project" value="TreeGrafter"/>
</dbReference>
<dbReference type="CDD" id="cd21037">
    <property type="entry name" value="MLKL_NTD"/>
    <property type="match status" value="1"/>
</dbReference>
<evidence type="ECO:0000256" key="7">
    <source>
        <dbReference type="ARBA" id="ARBA00022840"/>
    </source>
</evidence>
<keyword evidence="4" id="KW-0819">tRNA processing</keyword>
<evidence type="ECO:0000256" key="1">
    <source>
        <dbReference type="ARBA" id="ARBA00010630"/>
    </source>
</evidence>
<evidence type="ECO:0000256" key="2">
    <source>
        <dbReference type="ARBA" id="ARBA00012513"/>
    </source>
</evidence>
<dbReference type="GO" id="GO:0005524">
    <property type="term" value="F:ATP binding"/>
    <property type="evidence" value="ECO:0007669"/>
    <property type="project" value="UniProtKB-KW"/>
</dbReference>
<comment type="similarity">
    <text evidence="1">Belongs to the protein kinase superfamily. BUD32 family.</text>
</comment>
<feature type="region of interest" description="Disordered" evidence="10">
    <location>
        <begin position="55"/>
        <end position="80"/>
    </location>
</feature>
<organism evidence="12 13">
    <name type="scientific">Rhodofomes roseus</name>
    <dbReference type="NCBI Taxonomy" id="34475"/>
    <lineage>
        <taxon>Eukaryota</taxon>
        <taxon>Fungi</taxon>
        <taxon>Dikarya</taxon>
        <taxon>Basidiomycota</taxon>
        <taxon>Agaricomycotina</taxon>
        <taxon>Agaricomycetes</taxon>
        <taxon>Polyporales</taxon>
        <taxon>Rhodofomes</taxon>
    </lineage>
</organism>
<sequence length="800" mass="88301">MLTVSLVKRVSKISADLEMHSHGVNVPGIRMVDTAQGVLGLEWIDGKSIRLLLGGGAEGEDETTEEETEDDSHEIEEEDPFDEYGVSEDDAMRMIGTEIAKMHRADIVHGDLTTSNMILRHPSSAKGLQLVLIDFGLAYTSTLAEDKAVDLYVLERAFASTHPASELLVASVLKAYQEHMGKEWLPVSKRLDDGMRLVARVGIVVFDKVLSSPSWTQEKHGGMTESGSRDAWGRRVGPNVIMLYYEPEKVGRPSLITAHEPIRYWVTRTRLQQRQGARSSFNSGSYEACRALSRRICVAMDIATSAMIGGLNIAGDAGIPGTGTAAGALSEIRKCCEQIHANKQACRRLSNKVAELADTITMLSAAGVPDASLRDLLSEFDLKLFGIYHRVNAWSQYSKLKALLKRNEIGEGVTNCTAELDVMMSKFLVVSALRHGDAQALGMQQMEAGHEEIRERIQEVLQVLRDRSSLQEAANLQRHGEPAAEMLMREGQQLLAEGRGDADDPVSLEEYMEFRKGLAHLQQLTDILPSIKLLNGEISRIGDRAVEIGGHSQIWKGVWLDEIPVALKCLQEVRVSARAQKRFIHEIEIWSKLKNPHVQPLFGIVTNLGPLVHVVSPWRSEGNLSEYAGRVRSANKIYLLWGAAGGLAYLHDKDIVHGNVRCSNILVSSKGEALLCDFGMAKVVGDINSTPATTTLTRSGSTRWLAPELIFEDTVQITTACDVWSFGMTMLELYTMREPWAEKRRDAHVIAAMTNGALPSRPQNIPELTDSVWGLMSECWDRNPDARPAMSIVPTRIATG</sequence>
<dbReference type="InterPro" id="IPR008266">
    <property type="entry name" value="Tyr_kinase_AS"/>
</dbReference>
<accession>A0A4Y9XTY6</accession>
<dbReference type="SUPFAM" id="SSF56112">
    <property type="entry name" value="Protein kinase-like (PK-like)"/>
    <property type="match status" value="2"/>
</dbReference>
<dbReference type="InterPro" id="IPR036537">
    <property type="entry name" value="Adaptor_Cbl_N_dom_sf"/>
</dbReference>
<dbReference type="InterPro" id="IPR001245">
    <property type="entry name" value="Ser-Thr/Tyr_kinase_cat_dom"/>
</dbReference>
<dbReference type="Pfam" id="PF06293">
    <property type="entry name" value="Kdo"/>
    <property type="match status" value="1"/>
</dbReference>
<feature type="compositionally biased region" description="Acidic residues" evidence="10">
    <location>
        <begin position="58"/>
        <end position="80"/>
    </location>
</feature>
<evidence type="ECO:0000259" key="11">
    <source>
        <dbReference type="PROSITE" id="PS50011"/>
    </source>
</evidence>